<evidence type="ECO:0000259" key="1">
    <source>
        <dbReference type="PROSITE" id="PS51208"/>
    </source>
</evidence>
<dbReference type="Gene3D" id="2.40.128.130">
    <property type="entry name" value="Autotransporter beta-domain"/>
    <property type="match status" value="1"/>
</dbReference>
<dbReference type="InterPro" id="IPR006315">
    <property type="entry name" value="OM_autotransptr_brl_dom"/>
</dbReference>
<dbReference type="SUPFAM" id="SSF103515">
    <property type="entry name" value="Autotransporter"/>
    <property type="match status" value="1"/>
</dbReference>
<protein>
    <recommendedName>
        <fullName evidence="1">Autotransporter domain-containing protein</fullName>
    </recommendedName>
</protein>
<dbReference type="AlphaFoldDB" id="E1YGM0"/>
<gene>
    <name evidence="2" type="ORF">N47_F14090</name>
</gene>
<dbReference type="Pfam" id="PF03797">
    <property type="entry name" value="Autotransporter"/>
    <property type="match status" value="1"/>
</dbReference>
<sequence length="269" mass="29249">MFSANFHAVTLSSPYHCVQKKSYGTCSESPAGDMETVINGLLGLSAEGARSALNQSGGLTHTALAEAASFAFNRYLTVLSDRIRGFGATSPSLFAEQSLWASLDNIASDAGVTSPKEDRRGMWMKGYGSMGDRRDDDISSKYDYTTGGVAMGYDRKLENSFLLGVSAGYTAAKVDMDHLDDYARVSIYHASLYGSYQTASWHINSAVAYGYNRYDTSRDIVFGGINRTADADYDGHNISGYAEAGYDYDATISDDRTQHAGSLGLKYRW</sequence>
<dbReference type="InterPro" id="IPR036709">
    <property type="entry name" value="Autotransporte_beta_dom_sf"/>
</dbReference>
<name>E1YGM0_9BACT</name>
<proteinExistence type="predicted"/>
<dbReference type="GO" id="GO:0019867">
    <property type="term" value="C:outer membrane"/>
    <property type="evidence" value="ECO:0007669"/>
    <property type="project" value="InterPro"/>
</dbReference>
<evidence type="ECO:0000313" key="2">
    <source>
        <dbReference type="EMBL" id="CBX29714.1"/>
    </source>
</evidence>
<organism evidence="2">
    <name type="scientific">uncultured Desulfobacterium sp</name>
    <dbReference type="NCBI Taxonomy" id="201089"/>
    <lineage>
        <taxon>Bacteria</taxon>
        <taxon>Pseudomonadati</taxon>
        <taxon>Thermodesulfobacteriota</taxon>
        <taxon>Desulfobacteria</taxon>
        <taxon>Desulfobacterales</taxon>
        <taxon>Desulfobacteriaceae</taxon>
        <taxon>Desulfobacterium</taxon>
        <taxon>environmental samples</taxon>
    </lineage>
</organism>
<accession>E1YGM0</accession>
<dbReference type="NCBIfam" id="TIGR01414">
    <property type="entry name" value="autotrans_barl"/>
    <property type="match status" value="1"/>
</dbReference>
<feature type="domain" description="Autotransporter" evidence="1">
    <location>
        <begin position="115"/>
        <end position="269"/>
    </location>
</feature>
<dbReference type="EMBL" id="FR695873">
    <property type="protein sequence ID" value="CBX29714.1"/>
    <property type="molecule type" value="Genomic_DNA"/>
</dbReference>
<dbReference type="PROSITE" id="PS51208">
    <property type="entry name" value="AUTOTRANSPORTER"/>
    <property type="match status" value="1"/>
</dbReference>
<reference evidence="2" key="1">
    <citation type="journal article" date="2011" name="Environ. Microbiol.">
        <title>Genomic insights into the metabolic potential of the polycyclic aromatic hydrocarbon degrading sulfate-reducing Deltaproteobacterium N47.</title>
        <authorList>
            <person name="Bergmann F."/>
            <person name="Selesi D."/>
            <person name="Weinmaier T."/>
            <person name="Tischler P."/>
            <person name="Rattei T."/>
            <person name="Meckenstock R.U."/>
        </authorList>
    </citation>
    <scope>NUCLEOTIDE SEQUENCE</scope>
</reference>
<dbReference type="InterPro" id="IPR005546">
    <property type="entry name" value="Autotransporte_beta"/>
</dbReference>